<dbReference type="PROSITE" id="PS50977">
    <property type="entry name" value="HTH_TETR_2"/>
    <property type="match status" value="1"/>
</dbReference>
<name>A0A0J5X2M4_BURCE</name>
<keyword evidence="1" id="KW-0678">Repressor</keyword>
<dbReference type="InterPro" id="IPR050109">
    <property type="entry name" value="HTH-type_TetR-like_transc_reg"/>
</dbReference>
<keyword evidence="4" id="KW-0804">Transcription</keyword>
<dbReference type="Proteomes" id="UP000036338">
    <property type="component" value="Unassembled WGS sequence"/>
</dbReference>
<dbReference type="GO" id="GO:0000976">
    <property type="term" value="F:transcription cis-regulatory region binding"/>
    <property type="evidence" value="ECO:0007669"/>
    <property type="project" value="TreeGrafter"/>
</dbReference>
<dbReference type="InterPro" id="IPR001647">
    <property type="entry name" value="HTH_TetR"/>
</dbReference>
<dbReference type="Pfam" id="PF00440">
    <property type="entry name" value="TetR_N"/>
    <property type="match status" value="1"/>
</dbReference>
<evidence type="ECO:0000256" key="2">
    <source>
        <dbReference type="ARBA" id="ARBA00023015"/>
    </source>
</evidence>
<dbReference type="RefSeq" id="WP_048246181.1">
    <property type="nucleotide sequence ID" value="NZ_LDWR01000021.1"/>
</dbReference>
<comment type="caution">
    <text evidence="7">The sequence shown here is derived from an EMBL/GenBank/DDBJ whole genome shotgun (WGS) entry which is preliminary data.</text>
</comment>
<gene>
    <name evidence="7" type="ORF">VL15_13865</name>
</gene>
<evidence type="ECO:0000256" key="3">
    <source>
        <dbReference type="ARBA" id="ARBA00023125"/>
    </source>
</evidence>
<sequence>MRKVDPEKVEAKRRQILDAALECFARNGFHGTSTAAICAAAGMSPGNLFHYFPSKAAIVEAIAQEDRRESAGLFARWADADDVVAAIEALALEKMKAASEPLYARISIEIAAEASRNPDVAALFAENEAHEKDLLVALVRRGIAQGQIDPALKPDLVATWLIALAEGAVGRVVFEPGFRTKTHAPMLRLIIQRMLRPQ</sequence>
<feature type="DNA-binding region" description="H-T-H motif" evidence="5">
    <location>
        <begin position="33"/>
        <end position="52"/>
    </location>
</feature>
<dbReference type="EMBL" id="LDWR01000021">
    <property type="protein sequence ID" value="KML58293.1"/>
    <property type="molecule type" value="Genomic_DNA"/>
</dbReference>
<evidence type="ECO:0000256" key="4">
    <source>
        <dbReference type="ARBA" id="ARBA00023163"/>
    </source>
</evidence>
<evidence type="ECO:0000313" key="7">
    <source>
        <dbReference type="EMBL" id="KML58293.1"/>
    </source>
</evidence>
<dbReference type="SUPFAM" id="SSF48498">
    <property type="entry name" value="Tetracyclin repressor-like, C-terminal domain"/>
    <property type="match status" value="1"/>
</dbReference>
<keyword evidence="3 5" id="KW-0238">DNA-binding</keyword>
<dbReference type="GO" id="GO:0003700">
    <property type="term" value="F:DNA-binding transcription factor activity"/>
    <property type="evidence" value="ECO:0007669"/>
    <property type="project" value="TreeGrafter"/>
</dbReference>
<dbReference type="Pfam" id="PF13977">
    <property type="entry name" value="TetR_C_6"/>
    <property type="match status" value="1"/>
</dbReference>
<dbReference type="PANTHER" id="PTHR30055">
    <property type="entry name" value="HTH-TYPE TRANSCRIPTIONAL REGULATOR RUTR"/>
    <property type="match status" value="1"/>
</dbReference>
<accession>A0A0J5X2M4</accession>
<evidence type="ECO:0000259" key="6">
    <source>
        <dbReference type="PROSITE" id="PS50977"/>
    </source>
</evidence>
<evidence type="ECO:0000313" key="8">
    <source>
        <dbReference type="Proteomes" id="UP000036338"/>
    </source>
</evidence>
<dbReference type="InterPro" id="IPR009057">
    <property type="entry name" value="Homeodomain-like_sf"/>
</dbReference>
<dbReference type="PATRIC" id="fig|292.27.peg.2662"/>
<dbReference type="InterPro" id="IPR039538">
    <property type="entry name" value="BetI_C"/>
</dbReference>
<evidence type="ECO:0000256" key="5">
    <source>
        <dbReference type="PROSITE-ProRule" id="PRU00335"/>
    </source>
</evidence>
<dbReference type="InterPro" id="IPR036271">
    <property type="entry name" value="Tet_transcr_reg_TetR-rel_C_sf"/>
</dbReference>
<dbReference type="SUPFAM" id="SSF46689">
    <property type="entry name" value="Homeodomain-like"/>
    <property type="match status" value="1"/>
</dbReference>
<protein>
    <submittedName>
        <fullName evidence="7">TetR family transcriptional regulator</fullName>
    </submittedName>
</protein>
<dbReference type="Gene3D" id="1.10.357.10">
    <property type="entry name" value="Tetracycline Repressor, domain 2"/>
    <property type="match status" value="1"/>
</dbReference>
<dbReference type="PRINTS" id="PR00455">
    <property type="entry name" value="HTHTETR"/>
</dbReference>
<keyword evidence="2" id="KW-0805">Transcription regulation</keyword>
<proteinExistence type="predicted"/>
<reference evidence="7 8" key="1">
    <citation type="submission" date="2015-05" db="EMBL/GenBank/DDBJ databases">
        <title>Draft genome of Burkholderia cepacia LK29.</title>
        <authorList>
            <person name="Chan X.Y."/>
        </authorList>
    </citation>
    <scope>NUCLEOTIDE SEQUENCE [LARGE SCALE GENOMIC DNA]</scope>
    <source>
        <strain evidence="7 8">LK29</strain>
    </source>
</reference>
<organism evidence="7 8">
    <name type="scientific">Burkholderia cepacia</name>
    <name type="common">Pseudomonas cepacia</name>
    <dbReference type="NCBI Taxonomy" id="292"/>
    <lineage>
        <taxon>Bacteria</taxon>
        <taxon>Pseudomonadati</taxon>
        <taxon>Pseudomonadota</taxon>
        <taxon>Betaproteobacteria</taxon>
        <taxon>Burkholderiales</taxon>
        <taxon>Burkholderiaceae</taxon>
        <taxon>Burkholderia</taxon>
        <taxon>Burkholderia cepacia complex</taxon>
    </lineage>
</organism>
<dbReference type="AlphaFoldDB" id="A0A0J5X2M4"/>
<feature type="domain" description="HTH tetR-type" evidence="6">
    <location>
        <begin position="10"/>
        <end position="70"/>
    </location>
</feature>
<evidence type="ECO:0000256" key="1">
    <source>
        <dbReference type="ARBA" id="ARBA00022491"/>
    </source>
</evidence>
<dbReference type="PANTHER" id="PTHR30055:SF226">
    <property type="entry name" value="HTH-TYPE TRANSCRIPTIONAL REGULATOR PKSA"/>
    <property type="match status" value="1"/>
</dbReference>